<dbReference type="Proteomes" id="UP001295684">
    <property type="component" value="Unassembled WGS sequence"/>
</dbReference>
<evidence type="ECO:0000313" key="2">
    <source>
        <dbReference type="EMBL" id="CAI2362456.1"/>
    </source>
</evidence>
<feature type="region of interest" description="Disordered" evidence="1">
    <location>
        <begin position="1"/>
        <end position="58"/>
    </location>
</feature>
<reference evidence="2" key="1">
    <citation type="submission" date="2023-07" db="EMBL/GenBank/DDBJ databases">
        <authorList>
            <consortium name="AG Swart"/>
            <person name="Singh M."/>
            <person name="Singh A."/>
            <person name="Seah K."/>
            <person name="Emmerich C."/>
        </authorList>
    </citation>
    <scope>NUCLEOTIDE SEQUENCE</scope>
    <source>
        <strain evidence="2">DP1</strain>
    </source>
</reference>
<evidence type="ECO:0000256" key="1">
    <source>
        <dbReference type="SAM" id="MobiDB-lite"/>
    </source>
</evidence>
<dbReference type="AlphaFoldDB" id="A0AAD1U956"/>
<proteinExistence type="predicted"/>
<gene>
    <name evidence="2" type="ORF">ECRASSUSDP1_LOCUS3779</name>
</gene>
<accession>A0AAD1U956</accession>
<evidence type="ECO:0000313" key="3">
    <source>
        <dbReference type="Proteomes" id="UP001295684"/>
    </source>
</evidence>
<dbReference type="EMBL" id="CAMPGE010003617">
    <property type="protein sequence ID" value="CAI2362456.1"/>
    <property type="molecule type" value="Genomic_DNA"/>
</dbReference>
<organism evidence="2 3">
    <name type="scientific">Euplotes crassus</name>
    <dbReference type="NCBI Taxonomy" id="5936"/>
    <lineage>
        <taxon>Eukaryota</taxon>
        <taxon>Sar</taxon>
        <taxon>Alveolata</taxon>
        <taxon>Ciliophora</taxon>
        <taxon>Intramacronucleata</taxon>
        <taxon>Spirotrichea</taxon>
        <taxon>Hypotrichia</taxon>
        <taxon>Euplotida</taxon>
        <taxon>Euplotidae</taxon>
        <taxon>Moneuplotes</taxon>
    </lineage>
</organism>
<name>A0AAD1U956_EUPCR</name>
<feature type="compositionally biased region" description="Basic residues" evidence="1">
    <location>
        <begin position="45"/>
        <end position="58"/>
    </location>
</feature>
<protein>
    <submittedName>
        <fullName evidence="2">Uncharacterized protein</fullName>
    </submittedName>
</protein>
<feature type="compositionally biased region" description="Polar residues" evidence="1">
    <location>
        <begin position="1"/>
        <end position="26"/>
    </location>
</feature>
<keyword evidence="3" id="KW-1185">Reference proteome</keyword>
<sequence length="555" mass="65230">MKQTSRNKLYSGQGNRSQKSLLSTQKDNAHIKTHSNAWGQSLGKTRPHSHRKSHSKILRPKTCFTNIEAKMNHYKPPTLNLKSLRDKKQLWGHFTSRGLSTRDTKRGIKDGKNRNISERQLTTEIRRPKTVFSSNYSTQNFGTKLKMFDNWANSKELLSDLDMEGKQTITEQTSRKNYELSKNLKRLNPIPKMSLGKKDHKTQREIEKLGLNLKMMQIHLKQIMEEEENDKVLEPNKVHMLSIYSERVPLSTKIQLKPGKKALNVYLRVSDEEDFDENDEVKFDIRTYLSTSERHPTAKTCDYKFRSQYATIEVGKQIEPSSSEIASISFTSKIGFKIYFAYCFERDPPPGVMIKNNFESDSYLAALVQPKLTTKQIIYNKVEEFVDDYEKREELMTEVRTIKNKRSKRAQSASQRIHSNLQRLQTMGLKLKKDFKTTNERVIRVRRRKSMIDIKERKRKIYTLQKKNFLKCARARFTAREAYLQRCQSLKTIFYIHKIVLQKIFGSILAVRFEREKRTKEENKLIRQRIMESAREVEDMKTESEKSCSNLDLLI</sequence>
<comment type="caution">
    <text evidence="2">The sequence shown here is derived from an EMBL/GenBank/DDBJ whole genome shotgun (WGS) entry which is preliminary data.</text>
</comment>
<feature type="compositionally biased region" description="Polar residues" evidence="1">
    <location>
        <begin position="34"/>
        <end position="43"/>
    </location>
</feature>